<feature type="transmembrane region" description="Helical" evidence="2">
    <location>
        <begin position="255"/>
        <end position="276"/>
    </location>
</feature>
<evidence type="ECO:0000313" key="3">
    <source>
        <dbReference type="EMBL" id="OQR92039.1"/>
    </source>
</evidence>
<dbReference type="PANTHER" id="PTHR10686:SF18">
    <property type="entry name" value="IP11787P-RELATED"/>
    <property type="match status" value="1"/>
</dbReference>
<keyword evidence="2" id="KW-1133">Transmembrane helix</keyword>
<dbReference type="PANTHER" id="PTHR10686">
    <property type="entry name" value="FOLATE TRANSPORTER"/>
    <property type="match status" value="1"/>
</dbReference>
<dbReference type="EMBL" id="JNBR01000482">
    <property type="protein sequence ID" value="OQR92039.1"/>
    <property type="molecule type" value="Genomic_DNA"/>
</dbReference>
<evidence type="ECO:0008006" key="5">
    <source>
        <dbReference type="Google" id="ProtNLM"/>
    </source>
</evidence>
<sequence length="450" mass="49257">MADPRIDLTPLSASAHPQYSVNEAPPAPAATRSLILLCLYGFFVELKPSEAYLNQFLTTDKGFTNTQTNDEIYPWFSYGKLAMLLLLPLVVERFQYRTVLVIESCGFLATRLLLLYGSSLFLMQVMQVTYAIGTASKIVYLTIIYRQVPRDDYHHATAVVWTAQLAGKFAAGLLGQVLVNYGTSLLALNYISFASVAFSLALALSIPRDKAEIVVVAAAVDKRGFRRDTADDGTVSLSVRPHLHRRQSSGAPPSIWHWTNILGLTWVVLTCSESLVQNYIQNRWTAFSASTAENGVMTALFTVTGAVAALAMARVNKVLPRSPKGLRLLLLVGAGALFGVAFRQTVSISLWRSYLWYIAYGTIYYALITTVSAELALQCTTNDYAKMFAIVSLCASVLESMATFMLQGTTDGVAAWFAAVAGFHGLLLAFLTFVCCRVPLEPLRAEPVHG</sequence>
<reference evidence="3 4" key="1">
    <citation type="journal article" date="2014" name="Genome Biol. Evol.">
        <title>The secreted proteins of Achlya hypogyna and Thraustotheca clavata identify the ancestral oomycete secretome and reveal gene acquisitions by horizontal gene transfer.</title>
        <authorList>
            <person name="Misner I."/>
            <person name="Blouin N."/>
            <person name="Leonard G."/>
            <person name="Richards T.A."/>
            <person name="Lane C.E."/>
        </authorList>
    </citation>
    <scope>NUCLEOTIDE SEQUENCE [LARGE SCALE GENOMIC DNA]</scope>
    <source>
        <strain evidence="3 4">ATCC 48635</strain>
    </source>
</reference>
<feature type="transmembrane region" description="Helical" evidence="2">
    <location>
        <begin position="72"/>
        <end position="91"/>
    </location>
</feature>
<feature type="transmembrane region" description="Helical" evidence="2">
    <location>
        <begin position="325"/>
        <end position="342"/>
    </location>
</feature>
<evidence type="ECO:0000256" key="1">
    <source>
        <dbReference type="ARBA" id="ARBA00005773"/>
    </source>
</evidence>
<dbReference type="InterPro" id="IPR002666">
    <property type="entry name" value="Folate_carrier"/>
</dbReference>
<dbReference type="OrthoDB" id="18814at2759"/>
<proteinExistence type="inferred from homology"/>
<protein>
    <recommendedName>
        <fullName evidence="5">Folate-Biopterin Transporter (FBT) family</fullName>
    </recommendedName>
</protein>
<accession>A0A1V9Z211</accession>
<feature type="transmembrane region" description="Helical" evidence="2">
    <location>
        <begin position="185"/>
        <end position="204"/>
    </location>
</feature>
<dbReference type="SUPFAM" id="SSF103473">
    <property type="entry name" value="MFS general substrate transporter"/>
    <property type="match status" value="1"/>
</dbReference>
<organism evidence="3 4">
    <name type="scientific">Achlya hypogyna</name>
    <name type="common">Oomycete</name>
    <name type="synonym">Protoachlya hypogyna</name>
    <dbReference type="NCBI Taxonomy" id="1202772"/>
    <lineage>
        <taxon>Eukaryota</taxon>
        <taxon>Sar</taxon>
        <taxon>Stramenopiles</taxon>
        <taxon>Oomycota</taxon>
        <taxon>Saprolegniomycetes</taxon>
        <taxon>Saprolegniales</taxon>
        <taxon>Achlyaceae</taxon>
        <taxon>Achlya</taxon>
    </lineage>
</organism>
<evidence type="ECO:0000313" key="4">
    <source>
        <dbReference type="Proteomes" id="UP000243579"/>
    </source>
</evidence>
<dbReference type="GO" id="GO:0090482">
    <property type="term" value="F:vitamin transmembrane transporter activity"/>
    <property type="evidence" value="ECO:0007669"/>
    <property type="project" value="InterPro"/>
</dbReference>
<feature type="transmembrane region" description="Helical" evidence="2">
    <location>
        <begin position="296"/>
        <end position="313"/>
    </location>
</feature>
<gene>
    <name evidence="3" type="ORF">ACHHYP_04116</name>
</gene>
<dbReference type="GO" id="GO:0005886">
    <property type="term" value="C:plasma membrane"/>
    <property type="evidence" value="ECO:0007669"/>
    <property type="project" value="TreeGrafter"/>
</dbReference>
<evidence type="ECO:0000256" key="2">
    <source>
        <dbReference type="SAM" id="Phobius"/>
    </source>
</evidence>
<feature type="transmembrane region" description="Helical" evidence="2">
    <location>
        <begin position="158"/>
        <end position="179"/>
    </location>
</feature>
<comment type="caution">
    <text evidence="3">The sequence shown here is derived from an EMBL/GenBank/DDBJ whole genome shotgun (WGS) entry which is preliminary data.</text>
</comment>
<dbReference type="AlphaFoldDB" id="A0A1V9Z211"/>
<comment type="similarity">
    <text evidence="1">Belongs to the reduced folate carrier (RFC) transporter (TC 2.A.48) family.</text>
</comment>
<dbReference type="Proteomes" id="UP000243579">
    <property type="component" value="Unassembled WGS sequence"/>
</dbReference>
<dbReference type="Gene3D" id="1.20.1250.20">
    <property type="entry name" value="MFS general substrate transporter like domains"/>
    <property type="match status" value="1"/>
</dbReference>
<dbReference type="Pfam" id="PF01770">
    <property type="entry name" value="Folate_carrier"/>
    <property type="match status" value="1"/>
</dbReference>
<name>A0A1V9Z211_ACHHY</name>
<keyword evidence="4" id="KW-1185">Reference proteome</keyword>
<keyword evidence="2" id="KW-0472">Membrane</keyword>
<feature type="transmembrane region" description="Helical" evidence="2">
    <location>
        <begin position="413"/>
        <end position="434"/>
    </location>
</feature>
<feature type="transmembrane region" description="Helical" evidence="2">
    <location>
        <begin position="354"/>
        <end position="376"/>
    </location>
</feature>
<keyword evidence="2" id="KW-0812">Transmembrane</keyword>
<dbReference type="InterPro" id="IPR036259">
    <property type="entry name" value="MFS_trans_sf"/>
</dbReference>